<evidence type="ECO:0000313" key="2">
    <source>
        <dbReference type="Proteomes" id="UP000636661"/>
    </source>
</evidence>
<proteinExistence type="predicted"/>
<gene>
    <name evidence="1" type="ORF">GCM10010274_48550</name>
</gene>
<dbReference type="AlphaFoldDB" id="A0A918M6J5"/>
<sequence length="269" mass="28167">MNARIPGALLFCRADPASVRPPAPLLRERLLLVPAGPDWTLLVPAGTPWCDGAEPVDRVVAGWAGALAVGVPWPVVALWWDADRAGCVLATGFRRPVAYTWLADGTPAGEDEAMHTFAARLGLDPVLDVRDLEPLTRPDPHADAPARLLGLTAVLTRHGLTLPPGLTPGEPATRLWATAEVHGAEPVVWQGRHAAVRAEPDAAGEGPLGPWLRGPRARTLAVAQLAAGLPLLAWAAGRRSPGWATAAALLIAQGALGLALDRPRTPAGR</sequence>
<keyword evidence="2" id="KW-1185">Reference proteome</keyword>
<dbReference type="EMBL" id="BMTP01000013">
    <property type="protein sequence ID" value="GGU53820.1"/>
    <property type="molecule type" value="Genomic_DNA"/>
</dbReference>
<reference evidence="1" key="1">
    <citation type="journal article" date="2014" name="Int. J. Syst. Evol. Microbiol.">
        <title>Complete genome sequence of Corynebacterium casei LMG S-19264T (=DSM 44701T), isolated from a smear-ripened cheese.</title>
        <authorList>
            <consortium name="US DOE Joint Genome Institute (JGI-PGF)"/>
            <person name="Walter F."/>
            <person name="Albersmeier A."/>
            <person name="Kalinowski J."/>
            <person name="Ruckert C."/>
        </authorList>
    </citation>
    <scope>NUCLEOTIDE SEQUENCE</scope>
    <source>
        <strain evidence="1">JCM 4391</strain>
    </source>
</reference>
<dbReference type="RefSeq" id="WP_189553135.1">
    <property type="nucleotide sequence ID" value="NZ_BMTP01000013.1"/>
</dbReference>
<reference evidence="1" key="2">
    <citation type="submission" date="2020-09" db="EMBL/GenBank/DDBJ databases">
        <authorList>
            <person name="Sun Q."/>
            <person name="Ohkuma M."/>
        </authorList>
    </citation>
    <scope>NUCLEOTIDE SEQUENCE</scope>
    <source>
        <strain evidence="1">JCM 4391</strain>
    </source>
</reference>
<evidence type="ECO:0000313" key="1">
    <source>
        <dbReference type="EMBL" id="GGU53820.1"/>
    </source>
</evidence>
<comment type="caution">
    <text evidence="1">The sequence shown here is derived from an EMBL/GenBank/DDBJ whole genome shotgun (WGS) entry which is preliminary data.</text>
</comment>
<organism evidence="1 2">
    <name type="scientific">Streptomyces lavendofoliae</name>
    <dbReference type="NCBI Taxonomy" id="67314"/>
    <lineage>
        <taxon>Bacteria</taxon>
        <taxon>Bacillati</taxon>
        <taxon>Actinomycetota</taxon>
        <taxon>Actinomycetes</taxon>
        <taxon>Kitasatosporales</taxon>
        <taxon>Streptomycetaceae</taxon>
        <taxon>Streptomyces</taxon>
    </lineage>
</organism>
<protein>
    <submittedName>
        <fullName evidence="1">Uncharacterized protein</fullName>
    </submittedName>
</protein>
<dbReference type="Proteomes" id="UP000636661">
    <property type="component" value="Unassembled WGS sequence"/>
</dbReference>
<accession>A0A918M6J5</accession>
<name>A0A918M6J5_9ACTN</name>